<dbReference type="SUPFAM" id="SSF51735">
    <property type="entry name" value="NAD(P)-binding Rossmann-fold domains"/>
    <property type="match status" value="1"/>
</dbReference>
<evidence type="ECO:0000256" key="2">
    <source>
        <dbReference type="ARBA" id="ARBA00023002"/>
    </source>
</evidence>
<comment type="caution">
    <text evidence="3">The sequence shown here is derived from an EMBL/GenBank/DDBJ whole genome shotgun (WGS) entry which is preliminary data.</text>
</comment>
<dbReference type="InterPro" id="IPR020904">
    <property type="entry name" value="Sc_DH/Rdtase_CS"/>
</dbReference>
<evidence type="ECO:0000313" key="3">
    <source>
        <dbReference type="EMBL" id="RNL60764.1"/>
    </source>
</evidence>
<dbReference type="InterPro" id="IPR050259">
    <property type="entry name" value="SDR"/>
</dbReference>
<dbReference type="PROSITE" id="PS00061">
    <property type="entry name" value="ADH_SHORT"/>
    <property type="match status" value="1"/>
</dbReference>
<keyword evidence="4" id="KW-1185">Reference proteome</keyword>
<comment type="similarity">
    <text evidence="1">Belongs to the short-chain dehydrogenases/reductases (SDR) family.</text>
</comment>
<dbReference type="CDD" id="cd05233">
    <property type="entry name" value="SDR_c"/>
    <property type="match status" value="1"/>
</dbReference>
<evidence type="ECO:0000313" key="4">
    <source>
        <dbReference type="Proteomes" id="UP000267128"/>
    </source>
</evidence>
<accession>A0A3N0CBE0</accession>
<name>A0A3N0CBE0_9ACTN</name>
<organism evidence="3 4">
    <name type="scientific">Nocardioides marmoriginsengisoli</name>
    <dbReference type="NCBI Taxonomy" id="661483"/>
    <lineage>
        <taxon>Bacteria</taxon>
        <taxon>Bacillati</taxon>
        <taxon>Actinomycetota</taxon>
        <taxon>Actinomycetes</taxon>
        <taxon>Propionibacteriales</taxon>
        <taxon>Nocardioidaceae</taxon>
        <taxon>Nocardioides</taxon>
    </lineage>
</organism>
<dbReference type="Pfam" id="PF13561">
    <property type="entry name" value="adh_short_C2"/>
    <property type="match status" value="1"/>
</dbReference>
<evidence type="ECO:0000256" key="1">
    <source>
        <dbReference type="ARBA" id="ARBA00006484"/>
    </source>
</evidence>
<reference evidence="3 4" key="1">
    <citation type="submission" date="2018-11" db="EMBL/GenBank/DDBJ databases">
        <authorList>
            <person name="Li F."/>
        </authorList>
    </citation>
    <scope>NUCLEOTIDE SEQUENCE [LARGE SCALE GENOMIC DNA]</scope>
    <source>
        <strain evidence="3 4">Gsoil 097</strain>
    </source>
</reference>
<keyword evidence="2" id="KW-0560">Oxidoreductase</keyword>
<dbReference type="PANTHER" id="PTHR42879">
    <property type="entry name" value="3-OXOACYL-(ACYL-CARRIER-PROTEIN) REDUCTASE"/>
    <property type="match status" value="1"/>
</dbReference>
<dbReference type="InterPro" id="IPR002347">
    <property type="entry name" value="SDR_fam"/>
</dbReference>
<dbReference type="Proteomes" id="UP000267128">
    <property type="component" value="Unassembled WGS sequence"/>
</dbReference>
<dbReference type="Gene3D" id="3.40.50.720">
    <property type="entry name" value="NAD(P)-binding Rossmann-like Domain"/>
    <property type="match status" value="1"/>
</dbReference>
<dbReference type="GO" id="GO:0016491">
    <property type="term" value="F:oxidoreductase activity"/>
    <property type="evidence" value="ECO:0007669"/>
    <property type="project" value="UniProtKB-KW"/>
</dbReference>
<dbReference type="AlphaFoldDB" id="A0A3N0CBE0"/>
<dbReference type="RefSeq" id="WP_123229517.1">
    <property type="nucleotide sequence ID" value="NZ_RJSE01000009.1"/>
</dbReference>
<sequence length="241" mass="25564">MSETTPRVVVITGAASGIGYATAELFRDLGDIVYGFDIHPTVPDGVTYVECNVGSRESVKAAIAKAAEHGRIDVLANVAGIVQFGRFDTITDDEWDRIHAVDLKGPFMVMQEALPHLRATRNANIVNVSSVAGRVPQGYTTAYSAAKGGLTQLTRSLALELAPERIRVNAICPGTVDTPIVSEVAEKYPDDLDPRVADRLMMMLPGRAISPGEIGASIVYLASPAARMITGCVLAHDGGMS</sequence>
<dbReference type="PRINTS" id="PR00081">
    <property type="entry name" value="GDHRDH"/>
</dbReference>
<gene>
    <name evidence="3" type="ORF">EFK50_20930</name>
</gene>
<protein>
    <submittedName>
        <fullName evidence="3">SDR family oxidoreductase</fullName>
    </submittedName>
</protein>
<dbReference type="FunFam" id="3.40.50.720:FF:000084">
    <property type="entry name" value="Short-chain dehydrogenase reductase"/>
    <property type="match status" value="1"/>
</dbReference>
<dbReference type="InterPro" id="IPR036291">
    <property type="entry name" value="NAD(P)-bd_dom_sf"/>
</dbReference>
<dbReference type="OrthoDB" id="9803333at2"/>
<dbReference type="PRINTS" id="PR00080">
    <property type="entry name" value="SDRFAMILY"/>
</dbReference>
<dbReference type="PANTHER" id="PTHR42879:SF2">
    <property type="entry name" value="3-OXOACYL-[ACYL-CARRIER-PROTEIN] REDUCTASE FABG"/>
    <property type="match status" value="1"/>
</dbReference>
<dbReference type="GO" id="GO:0032787">
    <property type="term" value="P:monocarboxylic acid metabolic process"/>
    <property type="evidence" value="ECO:0007669"/>
    <property type="project" value="UniProtKB-ARBA"/>
</dbReference>
<proteinExistence type="inferred from homology"/>
<dbReference type="EMBL" id="RJSE01000009">
    <property type="protein sequence ID" value="RNL60764.1"/>
    <property type="molecule type" value="Genomic_DNA"/>
</dbReference>